<dbReference type="Proteomes" id="UP000199473">
    <property type="component" value="Unassembled WGS sequence"/>
</dbReference>
<accession>A0A1I4ER11</accession>
<evidence type="ECO:0000256" key="1">
    <source>
        <dbReference type="ARBA" id="ARBA00022679"/>
    </source>
</evidence>
<reference evidence="3 4" key="1">
    <citation type="submission" date="2016-10" db="EMBL/GenBank/DDBJ databases">
        <authorList>
            <person name="de Groot N.N."/>
        </authorList>
    </citation>
    <scope>NUCLEOTIDE SEQUENCE [LARGE SCALE GENOMIC DNA]</scope>
    <source>
        <strain evidence="3 4">DSM 19981</strain>
    </source>
</reference>
<gene>
    <name evidence="3" type="ORF">SAMN02745775_11835</name>
</gene>
<name>A0A1I4ER11_9PROT</name>
<keyword evidence="4" id="KW-1185">Reference proteome</keyword>
<keyword evidence="1 3" id="KW-0808">Transferase</keyword>
<dbReference type="SUPFAM" id="SSF53756">
    <property type="entry name" value="UDP-Glycosyltransferase/glycogen phosphorylase"/>
    <property type="match status" value="2"/>
</dbReference>
<dbReference type="Gene3D" id="3.40.50.2000">
    <property type="entry name" value="Glycogen Phosphorylase B"/>
    <property type="match status" value="3"/>
</dbReference>
<organism evidence="3 4">
    <name type="scientific">Falsiroseomonas stagni DSM 19981</name>
    <dbReference type="NCBI Taxonomy" id="1123062"/>
    <lineage>
        <taxon>Bacteria</taxon>
        <taxon>Pseudomonadati</taxon>
        <taxon>Pseudomonadota</taxon>
        <taxon>Alphaproteobacteria</taxon>
        <taxon>Acetobacterales</taxon>
        <taxon>Roseomonadaceae</taxon>
        <taxon>Falsiroseomonas</taxon>
    </lineage>
</organism>
<sequence length="996" mass="108718">MHVGSHIRPAVNEANESSSSKQPVFLIIDPSLKDFVGHHFSYVEAVARGATEAGYRAVTLANRDATDAIADRLAMQRCLRRDMWSSHPMASHVPARFRTAFDTAMTNREFLIDLRAGLSRVAAPAGSVMFAPMIFRNQLNAFADFVASQEADATWEVVLLLRYQPAWYDNALSARAFRKLEHAAATGRRVRLASDSARLAAELGALTTLPIEVLPIPHTVGEHETRPSRPSDAPLRLVSLGNARDEKGFCDILSAIRLLDAAGEMDGMEFRLQAHDAAPDVQAAIDGFVPVCPPQVTLLRSALSPEDYTRTLLDADVVLVPYWRGIYRARTPGVCLESMAAGKIVVATSGTWMSEELSQYGGGVLIDDHSPVAIVEAIRRIRRDHALLATKAEAGRRCVIARHNPASLIAQIQNGPDHAGGSERAARRVAVFYPWGNFLERQSGASLRCNLLVEKLAERAVVRVVQDGSWGSQRPGLSQLCRMAAAMPFVMLRRLLGSAGASRPGPHSHAQLPSPLRRPRVSVEAVRPRMRQHLARRLLRLVTPRTGGQESMLWFFIDRRLDPYFKAHAADVVRWADVVIVEYPFWASIIAPICRAEGKCLIVSSHDVLSQQASGSQILDRLTARLEVEGMRGGDVAVTVSDSDRAWYAARGVPSIVVPNPIDHDRLSESFGPDPRTLLRDLYALELPPGPFCLFVGSRYQPNTVAVERLRGIANDCPDTGFVVVGDCAPVSRHGNFTALGRVDEAVLAVLYQAAALVVIPLATGTGSSIKTVEAMSAGRMVLGTAVAFRGLDPSPVSCIVQEDDLARWPALIAGLLADPERRLSGEKAARQAARHYDYRRIFEPYVALLGLQHTPAQSDIRRERHSMLRELLAVAFRRGRHDIAATLLENGVESVADLVEGLAPVALNAALDAVPLGQALTLADALFAAGDQPDESTLARLVLRAHESGQRDLAEALLVRLEALASESREQARRSALEAALQHRNYDTARELLRA</sequence>
<dbReference type="GO" id="GO:0016757">
    <property type="term" value="F:glycosyltransferase activity"/>
    <property type="evidence" value="ECO:0007669"/>
    <property type="project" value="TreeGrafter"/>
</dbReference>
<dbReference type="Pfam" id="PF13692">
    <property type="entry name" value="Glyco_trans_1_4"/>
    <property type="match status" value="2"/>
</dbReference>
<dbReference type="STRING" id="1123062.SAMN02745775_11835"/>
<dbReference type="PANTHER" id="PTHR46401">
    <property type="entry name" value="GLYCOSYLTRANSFERASE WBBK-RELATED"/>
    <property type="match status" value="1"/>
</dbReference>
<protein>
    <submittedName>
        <fullName evidence="3">Glycosyltransferase involved in cell wall bisynthesis</fullName>
    </submittedName>
</protein>
<dbReference type="EMBL" id="FOSQ01000018">
    <property type="protein sequence ID" value="SFL08114.1"/>
    <property type="molecule type" value="Genomic_DNA"/>
</dbReference>
<feature type="region of interest" description="Disordered" evidence="2">
    <location>
        <begin position="500"/>
        <end position="519"/>
    </location>
</feature>
<evidence type="ECO:0000256" key="2">
    <source>
        <dbReference type="SAM" id="MobiDB-lite"/>
    </source>
</evidence>
<proteinExistence type="predicted"/>
<evidence type="ECO:0000313" key="4">
    <source>
        <dbReference type="Proteomes" id="UP000199473"/>
    </source>
</evidence>
<dbReference type="GO" id="GO:0009103">
    <property type="term" value="P:lipopolysaccharide biosynthetic process"/>
    <property type="evidence" value="ECO:0007669"/>
    <property type="project" value="TreeGrafter"/>
</dbReference>
<evidence type="ECO:0000313" key="3">
    <source>
        <dbReference type="EMBL" id="SFL08114.1"/>
    </source>
</evidence>
<dbReference type="AlphaFoldDB" id="A0A1I4ER11"/>
<dbReference type="PANTHER" id="PTHR46401:SF2">
    <property type="entry name" value="GLYCOSYLTRANSFERASE WBBK-RELATED"/>
    <property type="match status" value="1"/>
</dbReference>